<dbReference type="Proteomes" id="UP000251800">
    <property type="component" value="Unassembled WGS sequence"/>
</dbReference>
<accession>A0A363UL47</accession>
<comment type="caution">
    <text evidence="1">The sequence shown here is derived from an EMBL/GenBank/DDBJ whole genome shotgun (WGS) entry which is preliminary data.</text>
</comment>
<dbReference type="AlphaFoldDB" id="A0A363UL47"/>
<proteinExistence type="predicted"/>
<reference evidence="1 2" key="1">
    <citation type="submission" date="2018-05" db="EMBL/GenBank/DDBJ databases">
        <title>Abyssibacter profundi OUC007T gen. nov., sp. nov, a marine bacterium isolated from seawater of the Mariana Trench.</title>
        <authorList>
            <person name="Zhou S."/>
        </authorList>
    </citation>
    <scope>NUCLEOTIDE SEQUENCE [LARGE SCALE GENOMIC DNA]</scope>
    <source>
        <strain evidence="1 2">OUC007</strain>
    </source>
</reference>
<sequence>MRAFTLKSFARWARKEGLEQASLWQAIVEIEAGQIDADLGGHVIKKRVPKAGEGKSGGWRTLLAYRSGDRAFFVYGFAKSDRGNINDAELKALKEYAKELLAYTEDQISKALKAGQLNEVKGDE</sequence>
<gene>
    <name evidence="1" type="ORF">DEH80_09965</name>
</gene>
<organism evidence="1 2">
    <name type="scientific">Abyssibacter profundi</name>
    <dbReference type="NCBI Taxonomy" id="2182787"/>
    <lineage>
        <taxon>Bacteria</taxon>
        <taxon>Pseudomonadati</taxon>
        <taxon>Pseudomonadota</taxon>
        <taxon>Gammaproteobacteria</taxon>
        <taxon>Chromatiales</taxon>
        <taxon>Oceanococcaceae</taxon>
        <taxon>Abyssibacter</taxon>
    </lineage>
</organism>
<dbReference type="InterPro" id="IPR009387">
    <property type="entry name" value="HigB-2"/>
</dbReference>
<dbReference type="PIRSF" id="PIRSF018634">
    <property type="entry name" value="UCP018634"/>
    <property type="match status" value="1"/>
</dbReference>
<evidence type="ECO:0000313" key="1">
    <source>
        <dbReference type="EMBL" id="PWN56141.1"/>
    </source>
</evidence>
<dbReference type="EMBL" id="QEQK01000007">
    <property type="protein sequence ID" value="PWN56141.1"/>
    <property type="molecule type" value="Genomic_DNA"/>
</dbReference>
<keyword evidence="2" id="KW-1185">Reference proteome</keyword>
<evidence type="ECO:0008006" key="3">
    <source>
        <dbReference type="Google" id="ProtNLM"/>
    </source>
</evidence>
<name>A0A363UL47_9GAMM</name>
<dbReference type="Pfam" id="PF06296">
    <property type="entry name" value="RelE"/>
    <property type="match status" value="1"/>
</dbReference>
<dbReference type="OrthoDB" id="8607264at2"/>
<protein>
    <recommendedName>
        <fullName evidence="3">Addiction module toxin RelE</fullName>
    </recommendedName>
</protein>
<evidence type="ECO:0000313" key="2">
    <source>
        <dbReference type="Proteomes" id="UP000251800"/>
    </source>
</evidence>